<gene>
    <name evidence="2" type="ORF">BDN70DRAFT_935557</name>
</gene>
<dbReference type="Proteomes" id="UP000807469">
    <property type="component" value="Unassembled WGS sequence"/>
</dbReference>
<feature type="domain" description="DUF6532" evidence="1">
    <location>
        <begin position="33"/>
        <end position="201"/>
    </location>
</feature>
<dbReference type="OrthoDB" id="2790754at2759"/>
<dbReference type="InterPro" id="IPR045341">
    <property type="entry name" value="DUF6532"/>
</dbReference>
<name>A0A9P6CR56_9AGAR</name>
<keyword evidence="3" id="KW-1185">Reference proteome</keyword>
<dbReference type="Pfam" id="PF20149">
    <property type="entry name" value="DUF6532"/>
    <property type="match status" value="1"/>
</dbReference>
<sequence length="261" mass="29470">MYHPKGPFLTSNRLERLEFAWNTIKDTSKQSNSVSTKDAFKRASANDNVKRQLTTFTMYGRTALISNIITKARSRVKGFFGFKGDKVKDDIEWLLKDSKFMYGGVNVEKREYNNQEPFGCDLIVDIIEAQWFSTTSRSNADAETSAKIAAEKDLPLTIIILAVTVIEHAIKEWNNGRKATPLAFTEDIAKQSYNHHLGNWNILAEKSPKWTSFWRQKLLKRILTNQEDVYGDSSNGSDLAGVDFGQLDALATAEMGEQEAS</sequence>
<reference evidence="2" key="1">
    <citation type="submission" date="2020-11" db="EMBL/GenBank/DDBJ databases">
        <authorList>
            <consortium name="DOE Joint Genome Institute"/>
            <person name="Ahrendt S."/>
            <person name="Riley R."/>
            <person name="Andreopoulos W."/>
            <person name="Labutti K."/>
            <person name="Pangilinan J."/>
            <person name="Ruiz-Duenas F.J."/>
            <person name="Barrasa J.M."/>
            <person name="Sanchez-Garcia M."/>
            <person name="Camarero S."/>
            <person name="Miyauchi S."/>
            <person name="Serrano A."/>
            <person name="Linde D."/>
            <person name="Babiker R."/>
            <person name="Drula E."/>
            <person name="Ayuso-Fernandez I."/>
            <person name="Pacheco R."/>
            <person name="Padilla G."/>
            <person name="Ferreira P."/>
            <person name="Barriuso J."/>
            <person name="Kellner H."/>
            <person name="Castanera R."/>
            <person name="Alfaro M."/>
            <person name="Ramirez L."/>
            <person name="Pisabarro A.G."/>
            <person name="Kuo A."/>
            <person name="Tritt A."/>
            <person name="Lipzen A."/>
            <person name="He G."/>
            <person name="Yan M."/>
            <person name="Ng V."/>
            <person name="Cullen D."/>
            <person name="Martin F."/>
            <person name="Rosso M.-N."/>
            <person name="Henrissat B."/>
            <person name="Hibbett D."/>
            <person name="Martinez A.T."/>
            <person name="Grigoriev I.V."/>
        </authorList>
    </citation>
    <scope>NUCLEOTIDE SEQUENCE</scope>
    <source>
        <strain evidence="2">CIRM-BRFM 674</strain>
    </source>
</reference>
<accession>A0A9P6CR56</accession>
<comment type="caution">
    <text evidence="2">The sequence shown here is derived from an EMBL/GenBank/DDBJ whole genome shotgun (WGS) entry which is preliminary data.</text>
</comment>
<proteinExistence type="predicted"/>
<dbReference type="AlphaFoldDB" id="A0A9P6CR56"/>
<dbReference type="EMBL" id="MU155317">
    <property type="protein sequence ID" value="KAF9475807.1"/>
    <property type="molecule type" value="Genomic_DNA"/>
</dbReference>
<organism evidence="2 3">
    <name type="scientific">Pholiota conissans</name>
    <dbReference type="NCBI Taxonomy" id="109636"/>
    <lineage>
        <taxon>Eukaryota</taxon>
        <taxon>Fungi</taxon>
        <taxon>Dikarya</taxon>
        <taxon>Basidiomycota</taxon>
        <taxon>Agaricomycotina</taxon>
        <taxon>Agaricomycetes</taxon>
        <taxon>Agaricomycetidae</taxon>
        <taxon>Agaricales</taxon>
        <taxon>Agaricineae</taxon>
        <taxon>Strophariaceae</taxon>
        <taxon>Pholiota</taxon>
    </lineage>
</organism>
<evidence type="ECO:0000313" key="3">
    <source>
        <dbReference type="Proteomes" id="UP000807469"/>
    </source>
</evidence>
<evidence type="ECO:0000313" key="2">
    <source>
        <dbReference type="EMBL" id="KAF9475807.1"/>
    </source>
</evidence>
<protein>
    <recommendedName>
        <fullName evidence="1">DUF6532 domain-containing protein</fullName>
    </recommendedName>
</protein>
<evidence type="ECO:0000259" key="1">
    <source>
        <dbReference type="Pfam" id="PF20149"/>
    </source>
</evidence>